<feature type="domain" description="CRISPR type III-associated protein" evidence="9">
    <location>
        <begin position="13"/>
        <end position="213"/>
    </location>
</feature>
<dbReference type="PANTHER" id="PTHR35579">
    <property type="entry name" value="CRISPR SYSTEM CMS ENDORIBONUCLEASE CSM3"/>
    <property type="match status" value="1"/>
</dbReference>
<proteinExistence type="inferred from homology"/>
<dbReference type="InterPro" id="IPR013412">
    <property type="entry name" value="CRISPR-assoc_RAMP_Csm3"/>
</dbReference>
<reference evidence="10 11" key="1">
    <citation type="submission" date="2018-06" db="EMBL/GenBank/DDBJ databases">
        <title>Genomic Encyclopedia of Type Strains, Phase III (KMG-III): the genomes of soil and plant-associated and newly described type strains.</title>
        <authorList>
            <person name="Whitman W."/>
        </authorList>
    </citation>
    <scope>NUCLEOTIDE SEQUENCE [LARGE SCALE GENOMIC DNA]</scope>
    <source>
        <strain evidence="10 11">CGMCC 1.8979</strain>
    </source>
</reference>
<dbReference type="GO" id="GO:0004519">
    <property type="term" value="F:endonuclease activity"/>
    <property type="evidence" value="ECO:0007669"/>
    <property type="project" value="UniProtKB-KW"/>
</dbReference>
<keyword evidence="7" id="KW-0051">Antiviral defense</keyword>
<evidence type="ECO:0000256" key="5">
    <source>
        <dbReference type="ARBA" id="ARBA00022801"/>
    </source>
</evidence>
<dbReference type="OrthoDB" id="9789361at2"/>
<keyword evidence="5" id="KW-0378">Hydrolase</keyword>
<evidence type="ECO:0000256" key="8">
    <source>
        <dbReference type="ARBA" id="ARBA00033183"/>
    </source>
</evidence>
<evidence type="ECO:0000256" key="6">
    <source>
        <dbReference type="ARBA" id="ARBA00022884"/>
    </source>
</evidence>
<dbReference type="NCBIfam" id="TIGR02582">
    <property type="entry name" value="cas7_TM1809"/>
    <property type="match status" value="1"/>
</dbReference>
<dbReference type="RefSeq" id="WP_111645891.1">
    <property type="nucleotide sequence ID" value="NZ_QLMH01000012.1"/>
</dbReference>
<keyword evidence="3" id="KW-0540">Nuclease</keyword>
<evidence type="ECO:0000313" key="11">
    <source>
        <dbReference type="Proteomes" id="UP000248555"/>
    </source>
</evidence>
<comment type="similarity">
    <text evidence="1">Belongs to the CRISPR-associated Csm3 family.</text>
</comment>
<dbReference type="EMBL" id="QLMH01000012">
    <property type="protein sequence ID" value="RAK17360.1"/>
    <property type="molecule type" value="Genomic_DNA"/>
</dbReference>
<organism evidence="10 11">
    <name type="scientific">Paranoxybacillus vitaminiphilus</name>
    <dbReference type="NCBI Taxonomy" id="581036"/>
    <lineage>
        <taxon>Bacteria</taxon>
        <taxon>Bacillati</taxon>
        <taxon>Bacillota</taxon>
        <taxon>Bacilli</taxon>
        <taxon>Bacillales</taxon>
        <taxon>Anoxybacillaceae</taxon>
        <taxon>Paranoxybacillus</taxon>
    </lineage>
</organism>
<dbReference type="GO" id="GO:0016787">
    <property type="term" value="F:hydrolase activity"/>
    <property type="evidence" value="ECO:0007669"/>
    <property type="project" value="UniProtKB-KW"/>
</dbReference>
<sequence>MKLNKFIQVQAIMKCETGLRIGGSNESIEIGGVDNPIIRDPISGLPYVPGSSLKGKMRSLLESIYGRFETKEGKRVERRNGQPCGCAARFCTVCKVFGPHKNPRHHLGPSRLIVRDAHLTKEWEEKLSQLQLEKGLNLADYKWENTIDRIKMSATPRGLERVPAGTEFTVEFVLKVYDGDDEQEMIEFFAHGLKLLEHDYLGGSGSRGYGKVSFNFIKKLQKDAKTLRELELV</sequence>
<evidence type="ECO:0000313" key="10">
    <source>
        <dbReference type="EMBL" id="RAK17360.1"/>
    </source>
</evidence>
<protein>
    <recommendedName>
        <fullName evidence="2">CRISPR system Cms endoribonuclease Csm3</fullName>
    </recommendedName>
    <alternativeName>
        <fullName evidence="8">CRISPR type III A-associated RAMP protein Csm3</fullName>
    </alternativeName>
</protein>
<dbReference type="Pfam" id="PF03787">
    <property type="entry name" value="RAMPs"/>
    <property type="match status" value="1"/>
</dbReference>
<evidence type="ECO:0000259" key="9">
    <source>
        <dbReference type="Pfam" id="PF03787"/>
    </source>
</evidence>
<dbReference type="Proteomes" id="UP000248555">
    <property type="component" value="Unassembled WGS sequence"/>
</dbReference>
<evidence type="ECO:0000256" key="2">
    <source>
        <dbReference type="ARBA" id="ARBA00022150"/>
    </source>
</evidence>
<keyword evidence="4" id="KW-0255">Endonuclease</keyword>
<evidence type="ECO:0000256" key="4">
    <source>
        <dbReference type="ARBA" id="ARBA00022759"/>
    </source>
</evidence>
<gene>
    <name evidence="10" type="ORF">B0I26_11282</name>
</gene>
<dbReference type="PANTHER" id="PTHR35579:SF3">
    <property type="entry name" value="CRISPR SYSTEM CMS ENDORIBONUCLEASE CSM3"/>
    <property type="match status" value="1"/>
</dbReference>
<keyword evidence="6" id="KW-0694">RNA-binding</keyword>
<dbReference type="InterPro" id="IPR052216">
    <property type="entry name" value="CRISPR_Csm3_endoribonuclease"/>
</dbReference>
<evidence type="ECO:0000256" key="7">
    <source>
        <dbReference type="ARBA" id="ARBA00023118"/>
    </source>
</evidence>
<name>A0A327Y8K8_9BACL</name>
<dbReference type="GO" id="GO:0003723">
    <property type="term" value="F:RNA binding"/>
    <property type="evidence" value="ECO:0007669"/>
    <property type="project" value="UniProtKB-KW"/>
</dbReference>
<dbReference type="AlphaFoldDB" id="A0A327Y8K8"/>
<accession>A0A327Y8K8</accession>
<keyword evidence="11" id="KW-1185">Reference proteome</keyword>
<dbReference type="GO" id="GO:0051607">
    <property type="term" value="P:defense response to virus"/>
    <property type="evidence" value="ECO:0007669"/>
    <property type="project" value="UniProtKB-KW"/>
</dbReference>
<dbReference type="InterPro" id="IPR005537">
    <property type="entry name" value="RAMP_III_fam"/>
</dbReference>
<comment type="caution">
    <text evidence="10">The sequence shown here is derived from an EMBL/GenBank/DDBJ whole genome shotgun (WGS) entry which is preliminary data.</text>
</comment>
<evidence type="ECO:0000256" key="1">
    <source>
        <dbReference type="ARBA" id="ARBA00006342"/>
    </source>
</evidence>
<evidence type="ECO:0000256" key="3">
    <source>
        <dbReference type="ARBA" id="ARBA00022722"/>
    </source>
</evidence>